<evidence type="ECO:0000313" key="1">
    <source>
        <dbReference type="EMBL" id="MCE0481278.1"/>
    </source>
</evidence>
<comment type="caution">
    <text evidence="1">The sequence shown here is derived from an EMBL/GenBank/DDBJ whole genome shotgun (WGS) entry which is preliminary data.</text>
</comment>
<dbReference type="EMBL" id="JACEIK010005348">
    <property type="protein sequence ID" value="MCE0481278.1"/>
    <property type="molecule type" value="Genomic_DNA"/>
</dbReference>
<accession>A0ABS8VKE5</accession>
<proteinExistence type="predicted"/>
<name>A0ABS8VKE5_DATST</name>
<keyword evidence="2" id="KW-1185">Reference proteome</keyword>
<evidence type="ECO:0000313" key="2">
    <source>
        <dbReference type="Proteomes" id="UP000823775"/>
    </source>
</evidence>
<protein>
    <submittedName>
        <fullName evidence="1">Uncharacterized protein</fullName>
    </submittedName>
</protein>
<reference evidence="1 2" key="1">
    <citation type="journal article" date="2021" name="BMC Genomics">
        <title>Datura genome reveals duplications of psychoactive alkaloid biosynthetic genes and high mutation rate following tissue culture.</title>
        <authorList>
            <person name="Rajewski A."/>
            <person name="Carter-House D."/>
            <person name="Stajich J."/>
            <person name="Litt A."/>
        </authorList>
    </citation>
    <scope>NUCLEOTIDE SEQUENCE [LARGE SCALE GENOMIC DNA]</scope>
    <source>
        <strain evidence="1">AR-01</strain>
    </source>
</reference>
<gene>
    <name evidence="1" type="ORF">HAX54_038896</name>
</gene>
<organism evidence="1 2">
    <name type="scientific">Datura stramonium</name>
    <name type="common">Jimsonweed</name>
    <name type="synonym">Common thornapple</name>
    <dbReference type="NCBI Taxonomy" id="4076"/>
    <lineage>
        <taxon>Eukaryota</taxon>
        <taxon>Viridiplantae</taxon>
        <taxon>Streptophyta</taxon>
        <taxon>Embryophyta</taxon>
        <taxon>Tracheophyta</taxon>
        <taxon>Spermatophyta</taxon>
        <taxon>Magnoliopsida</taxon>
        <taxon>eudicotyledons</taxon>
        <taxon>Gunneridae</taxon>
        <taxon>Pentapetalae</taxon>
        <taxon>asterids</taxon>
        <taxon>lamiids</taxon>
        <taxon>Solanales</taxon>
        <taxon>Solanaceae</taxon>
        <taxon>Solanoideae</taxon>
        <taxon>Datureae</taxon>
        <taxon>Datura</taxon>
    </lineage>
</organism>
<dbReference type="Proteomes" id="UP000823775">
    <property type="component" value="Unassembled WGS sequence"/>
</dbReference>
<feature type="non-terminal residue" evidence="1">
    <location>
        <position position="92"/>
    </location>
</feature>
<sequence length="92" mass="11138">MKVRQRLWRERKERRVVLDLVVRQTGGFDGALVVFARKWGWFGGEMNWWRAEMWRFSALVKGERGRRFWGVGVRRSLLEMETREGGKERVRL</sequence>